<dbReference type="GO" id="GO:0016020">
    <property type="term" value="C:membrane"/>
    <property type="evidence" value="ECO:0007669"/>
    <property type="project" value="InterPro"/>
</dbReference>
<feature type="domain" description="Signal transduction histidine kinase subgroup 3 dimerisation and phosphoacceptor" evidence="6">
    <location>
        <begin position="189"/>
        <end position="253"/>
    </location>
</feature>
<name>A0A5C4QS01_9ACTN</name>
<evidence type="ECO:0000259" key="6">
    <source>
        <dbReference type="Pfam" id="PF07730"/>
    </source>
</evidence>
<dbReference type="InterPro" id="IPR050482">
    <property type="entry name" value="Sensor_HK_TwoCompSys"/>
</dbReference>
<keyword evidence="5" id="KW-0472">Membrane</keyword>
<dbReference type="RefSeq" id="WP_139585219.1">
    <property type="nucleotide sequence ID" value="NZ_VDFY01000162.1"/>
</dbReference>
<feature type="transmembrane region" description="Helical" evidence="5">
    <location>
        <begin position="123"/>
        <end position="144"/>
    </location>
</feature>
<feature type="transmembrane region" description="Helical" evidence="5">
    <location>
        <begin position="90"/>
        <end position="116"/>
    </location>
</feature>
<feature type="region of interest" description="Disordered" evidence="4">
    <location>
        <begin position="384"/>
        <end position="405"/>
    </location>
</feature>
<dbReference type="CDD" id="cd16917">
    <property type="entry name" value="HATPase_UhpB-NarQ-NarX-like"/>
    <property type="match status" value="1"/>
</dbReference>
<keyword evidence="3" id="KW-0902">Two-component regulatory system</keyword>
<dbReference type="InterPro" id="IPR036890">
    <property type="entry name" value="HATPase_C_sf"/>
</dbReference>
<gene>
    <name evidence="7" type="ORF">FHG89_16200</name>
</gene>
<feature type="transmembrane region" description="Helical" evidence="5">
    <location>
        <begin position="25"/>
        <end position="44"/>
    </location>
</feature>
<evidence type="ECO:0000256" key="5">
    <source>
        <dbReference type="SAM" id="Phobius"/>
    </source>
</evidence>
<dbReference type="Gene3D" id="1.20.5.1930">
    <property type="match status" value="1"/>
</dbReference>
<dbReference type="AlphaFoldDB" id="A0A5C4QS01"/>
<dbReference type="SUPFAM" id="SSF55874">
    <property type="entry name" value="ATPase domain of HSP90 chaperone/DNA topoisomerase II/histidine kinase"/>
    <property type="match status" value="1"/>
</dbReference>
<evidence type="ECO:0000256" key="3">
    <source>
        <dbReference type="ARBA" id="ARBA00023012"/>
    </source>
</evidence>
<comment type="caution">
    <text evidence="7">The sequence shown here is derived from an EMBL/GenBank/DDBJ whole genome shotgun (WGS) entry which is preliminary data.</text>
</comment>
<keyword evidence="5" id="KW-0812">Transmembrane</keyword>
<feature type="transmembrane region" description="Helical" evidence="5">
    <location>
        <begin position="150"/>
        <end position="168"/>
    </location>
</feature>
<protein>
    <recommendedName>
        <fullName evidence="6">Signal transduction histidine kinase subgroup 3 dimerisation and phosphoacceptor domain-containing protein</fullName>
    </recommendedName>
</protein>
<keyword evidence="1" id="KW-0808">Transferase</keyword>
<organism evidence="7 8">
    <name type="scientific">Micromonospora orduensis</name>
    <dbReference type="NCBI Taxonomy" id="1420891"/>
    <lineage>
        <taxon>Bacteria</taxon>
        <taxon>Bacillati</taxon>
        <taxon>Actinomycetota</taxon>
        <taxon>Actinomycetes</taxon>
        <taxon>Micromonosporales</taxon>
        <taxon>Micromonosporaceae</taxon>
        <taxon>Micromonospora</taxon>
    </lineage>
</organism>
<keyword evidence="8" id="KW-1185">Reference proteome</keyword>
<dbReference type="EMBL" id="VDFY01000162">
    <property type="protein sequence ID" value="TNH27987.1"/>
    <property type="molecule type" value="Genomic_DNA"/>
</dbReference>
<dbReference type="PANTHER" id="PTHR24421">
    <property type="entry name" value="NITRATE/NITRITE SENSOR PROTEIN NARX-RELATED"/>
    <property type="match status" value="1"/>
</dbReference>
<evidence type="ECO:0000313" key="8">
    <source>
        <dbReference type="Proteomes" id="UP000306145"/>
    </source>
</evidence>
<evidence type="ECO:0000313" key="7">
    <source>
        <dbReference type="EMBL" id="TNH27987.1"/>
    </source>
</evidence>
<evidence type="ECO:0000256" key="4">
    <source>
        <dbReference type="SAM" id="MobiDB-lite"/>
    </source>
</evidence>
<dbReference type="PANTHER" id="PTHR24421:SF63">
    <property type="entry name" value="SENSOR HISTIDINE KINASE DESK"/>
    <property type="match status" value="1"/>
</dbReference>
<sequence length="425" mass="44888">MKPISSIPSAEEAQREDVAPGMARLRLVILGVLLAVQISAILAVPMSPRRVAVSLGAVAILAALQARHLAVTAAGPPWLRLGVLAVEGLATYLPMLAAGAAWPGAGGFLAASVLLVISGRAAWVLFAAVIMSVFAAAMTSGSGFWFAENITIASLAVGLTMFATCRLTRMVRHVQGMHTEAIQLAVIRERMRFARDLHDLLGYSLAAITLRAELAGRLMKSDPATAGGELRDVAAMARQAVAEVRQVADGYRNISLAREVAAVASLFASANVTARVEVNCAVLPDKVDSVLAMLLRELTTNILRHSSARNCWIAVDQTEEHITLSVVNDGVPRTATTYRDGGGLENLAFRLQAVGGTLSASVRDDGRFHVLAEIPVRADAVVGARSHRTERTPSSTRRPPTTSIEGSCACCGSCSPRMSPWSAGR</sequence>
<keyword evidence="2" id="KW-0418">Kinase</keyword>
<proteinExistence type="predicted"/>
<dbReference type="OrthoDB" id="5241784at2"/>
<feature type="compositionally biased region" description="Low complexity" evidence="4">
    <location>
        <begin position="392"/>
        <end position="403"/>
    </location>
</feature>
<dbReference type="Proteomes" id="UP000306145">
    <property type="component" value="Unassembled WGS sequence"/>
</dbReference>
<feature type="transmembrane region" description="Helical" evidence="5">
    <location>
        <begin position="51"/>
        <end position="70"/>
    </location>
</feature>
<dbReference type="Gene3D" id="3.30.565.10">
    <property type="entry name" value="Histidine kinase-like ATPase, C-terminal domain"/>
    <property type="match status" value="1"/>
</dbReference>
<evidence type="ECO:0000256" key="1">
    <source>
        <dbReference type="ARBA" id="ARBA00022679"/>
    </source>
</evidence>
<dbReference type="GO" id="GO:0000155">
    <property type="term" value="F:phosphorelay sensor kinase activity"/>
    <property type="evidence" value="ECO:0007669"/>
    <property type="project" value="InterPro"/>
</dbReference>
<reference evidence="7 8" key="1">
    <citation type="submission" date="2019-06" db="EMBL/GenBank/DDBJ databases">
        <title>Micromonospora ordensis sp. nov., isolated from deep marine sediment.</title>
        <authorList>
            <person name="Veyisoglu A."/>
            <person name="Carro L."/>
            <person name="Klenk H.-P."/>
            <person name="Sahin N."/>
        </authorList>
    </citation>
    <scope>NUCLEOTIDE SEQUENCE [LARGE SCALE GENOMIC DNA]</scope>
    <source>
        <strain evidence="7 8">S2509</strain>
    </source>
</reference>
<dbReference type="Pfam" id="PF07730">
    <property type="entry name" value="HisKA_3"/>
    <property type="match status" value="1"/>
</dbReference>
<dbReference type="GO" id="GO:0046983">
    <property type="term" value="F:protein dimerization activity"/>
    <property type="evidence" value="ECO:0007669"/>
    <property type="project" value="InterPro"/>
</dbReference>
<dbReference type="InterPro" id="IPR011712">
    <property type="entry name" value="Sig_transdc_His_kin_sub3_dim/P"/>
</dbReference>
<evidence type="ECO:0000256" key="2">
    <source>
        <dbReference type="ARBA" id="ARBA00022777"/>
    </source>
</evidence>
<keyword evidence="5" id="KW-1133">Transmembrane helix</keyword>
<accession>A0A5C4QS01</accession>